<keyword evidence="2" id="KW-1133">Transmembrane helix</keyword>
<feature type="transmembrane region" description="Helical" evidence="2">
    <location>
        <begin position="63"/>
        <end position="89"/>
    </location>
</feature>
<dbReference type="AlphaFoldDB" id="A0A3S3TQD7"/>
<reference evidence="3 4" key="1">
    <citation type="submission" date="2019-01" db="EMBL/GenBank/DDBJ databases">
        <authorList>
            <person name="Chen W.-M."/>
        </authorList>
    </citation>
    <scope>NUCLEOTIDE SEQUENCE [LARGE SCALE GENOMIC DNA]</scope>
    <source>
        <strain evidence="3 4">FSY-9</strain>
    </source>
</reference>
<evidence type="ECO:0008006" key="5">
    <source>
        <dbReference type="Google" id="ProtNLM"/>
    </source>
</evidence>
<proteinExistence type="predicted"/>
<feature type="transmembrane region" description="Helical" evidence="2">
    <location>
        <begin position="95"/>
        <end position="114"/>
    </location>
</feature>
<keyword evidence="2" id="KW-0472">Membrane</keyword>
<accession>A0A3S3TQD7</accession>
<keyword evidence="2" id="KW-0812">Transmembrane</keyword>
<feature type="region of interest" description="Disordered" evidence="1">
    <location>
        <begin position="1"/>
        <end position="23"/>
    </location>
</feature>
<dbReference type="RefSeq" id="WP_127706849.1">
    <property type="nucleotide sequence ID" value="NZ_SACO01000003.1"/>
</dbReference>
<keyword evidence="4" id="KW-1185">Reference proteome</keyword>
<protein>
    <recommendedName>
        <fullName evidence="5">Phage holin family protein</fullName>
    </recommendedName>
</protein>
<gene>
    <name evidence="3" type="ORF">EOE18_04960</name>
</gene>
<evidence type="ECO:0000256" key="2">
    <source>
        <dbReference type="SAM" id="Phobius"/>
    </source>
</evidence>
<evidence type="ECO:0000256" key="1">
    <source>
        <dbReference type="SAM" id="MobiDB-lite"/>
    </source>
</evidence>
<sequence>MPKRRQEPLDSGDEPLASQPADQSTTLEAEWDALTGAAKEAVSSEIAFQKARLRYAVRESGNLVARAALAGAFLFASLLVLVVGLLLALGQSIGFWWALLIVLGLLLAALAWAVQAPWRAFQSLLALIAEDKDQ</sequence>
<dbReference type="Proteomes" id="UP000282837">
    <property type="component" value="Unassembled WGS sequence"/>
</dbReference>
<evidence type="ECO:0000313" key="3">
    <source>
        <dbReference type="EMBL" id="RVU06194.1"/>
    </source>
</evidence>
<evidence type="ECO:0000313" key="4">
    <source>
        <dbReference type="Proteomes" id="UP000282837"/>
    </source>
</evidence>
<name>A0A3S3TQD7_9SPHN</name>
<organism evidence="3 4">
    <name type="scientific">Novosphingobium umbonatum</name>
    <dbReference type="NCBI Taxonomy" id="1908524"/>
    <lineage>
        <taxon>Bacteria</taxon>
        <taxon>Pseudomonadati</taxon>
        <taxon>Pseudomonadota</taxon>
        <taxon>Alphaproteobacteria</taxon>
        <taxon>Sphingomonadales</taxon>
        <taxon>Sphingomonadaceae</taxon>
        <taxon>Novosphingobium</taxon>
    </lineage>
</organism>
<dbReference type="EMBL" id="SACO01000003">
    <property type="protein sequence ID" value="RVU06194.1"/>
    <property type="molecule type" value="Genomic_DNA"/>
</dbReference>
<comment type="caution">
    <text evidence="3">The sequence shown here is derived from an EMBL/GenBank/DDBJ whole genome shotgun (WGS) entry which is preliminary data.</text>
</comment>